<keyword evidence="4 9" id="KW-0812">Transmembrane</keyword>
<evidence type="ECO:0000256" key="4">
    <source>
        <dbReference type="ARBA" id="ARBA00022692"/>
    </source>
</evidence>
<keyword evidence="11" id="KW-1185">Reference proteome</keyword>
<evidence type="ECO:0000256" key="2">
    <source>
        <dbReference type="ARBA" id="ARBA00022448"/>
    </source>
</evidence>
<keyword evidence="3 9" id="KW-1003">Cell membrane</keyword>
<proteinExistence type="inferred from homology"/>
<dbReference type="InterPro" id="IPR006312">
    <property type="entry name" value="TatA/E"/>
</dbReference>
<dbReference type="PANTHER" id="PTHR42982">
    <property type="entry name" value="SEC-INDEPENDENT PROTEIN TRANSLOCASE PROTEIN TATA"/>
    <property type="match status" value="1"/>
</dbReference>
<sequence length="80" mass="8778">MYYSTLTLLIMELNNVLAFIGGLGTSEVLVILVVILLLFGAKRIPELAKGLGKGIREFKDATKEIKSDIEKAANDETPNR</sequence>
<keyword evidence="8 9" id="KW-0472">Membrane</keyword>
<keyword evidence="5 9" id="KW-0653">Protein transport</keyword>
<comment type="subunit">
    <text evidence="9">Forms a complex with TatC.</text>
</comment>
<comment type="function">
    <text evidence="9">Part of the twin-arginine translocation (Tat) system that transports large folded proteins containing a characteristic twin-arginine motif in their signal peptide across membranes. TatA could form the protein-conducting channel of the Tat system.</text>
</comment>
<keyword evidence="2 9" id="KW-0813">Transport</keyword>
<evidence type="ECO:0000256" key="9">
    <source>
        <dbReference type="HAMAP-Rule" id="MF_00236"/>
    </source>
</evidence>
<protein>
    <recommendedName>
        <fullName evidence="9">Sec-independent protein translocase protein TatA</fullName>
    </recommendedName>
</protein>
<evidence type="ECO:0000256" key="5">
    <source>
        <dbReference type="ARBA" id="ARBA00022927"/>
    </source>
</evidence>
<dbReference type="PANTHER" id="PTHR42982:SF1">
    <property type="entry name" value="SEC-INDEPENDENT PROTEIN TRANSLOCASE PROTEIN TATA"/>
    <property type="match status" value="1"/>
</dbReference>
<reference evidence="10 11" key="1">
    <citation type="submission" date="2019-07" db="EMBL/GenBank/DDBJ databases">
        <title>Whole genome shotgun sequence of Adhaeribacter aerolatus NBRC 106133.</title>
        <authorList>
            <person name="Hosoyama A."/>
            <person name="Uohara A."/>
            <person name="Ohji S."/>
            <person name="Ichikawa N."/>
        </authorList>
    </citation>
    <scope>NUCLEOTIDE SEQUENCE [LARGE SCALE GENOMIC DNA]</scope>
    <source>
        <strain evidence="10 11">NBRC 106133</strain>
    </source>
</reference>
<evidence type="ECO:0000256" key="3">
    <source>
        <dbReference type="ARBA" id="ARBA00022475"/>
    </source>
</evidence>
<gene>
    <name evidence="9" type="primary">tatA</name>
    <name evidence="10" type="ORF">AAE02nite_14740</name>
</gene>
<evidence type="ECO:0000256" key="6">
    <source>
        <dbReference type="ARBA" id="ARBA00022989"/>
    </source>
</evidence>
<comment type="similarity">
    <text evidence="9">Belongs to the TatA/E family.</text>
</comment>
<dbReference type="HAMAP" id="MF_00236">
    <property type="entry name" value="TatA_E"/>
    <property type="match status" value="1"/>
</dbReference>
<dbReference type="GO" id="GO:0033281">
    <property type="term" value="C:TAT protein transport complex"/>
    <property type="evidence" value="ECO:0007669"/>
    <property type="project" value="UniProtKB-UniRule"/>
</dbReference>
<comment type="subcellular location">
    <subcellularLocation>
        <location evidence="1 9">Cell membrane</location>
        <topology evidence="1 9">Single-pass membrane protein</topology>
    </subcellularLocation>
</comment>
<comment type="caution">
    <text evidence="10">The sequence shown here is derived from an EMBL/GenBank/DDBJ whole genome shotgun (WGS) entry which is preliminary data.</text>
</comment>
<organism evidence="10 11">
    <name type="scientific">Adhaeribacter aerolatus</name>
    <dbReference type="NCBI Taxonomy" id="670289"/>
    <lineage>
        <taxon>Bacteria</taxon>
        <taxon>Pseudomonadati</taxon>
        <taxon>Bacteroidota</taxon>
        <taxon>Cytophagia</taxon>
        <taxon>Cytophagales</taxon>
        <taxon>Hymenobacteraceae</taxon>
        <taxon>Adhaeribacter</taxon>
    </lineage>
</organism>
<dbReference type="Gene3D" id="1.20.5.3310">
    <property type="match status" value="1"/>
</dbReference>
<name>A0A512AVW4_9BACT</name>
<dbReference type="AlphaFoldDB" id="A0A512AVW4"/>
<dbReference type="InterPro" id="IPR003369">
    <property type="entry name" value="TatA/B/E"/>
</dbReference>
<evidence type="ECO:0000256" key="1">
    <source>
        <dbReference type="ARBA" id="ARBA00004162"/>
    </source>
</evidence>
<dbReference type="EMBL" id="BJYS01000008">
    <property type="protein sequence ID" value="GEO03810.1"/>
    <property type="molecule type" value="Genomic_DNA"/>
</dbReference>
<accession>A0A512AVW4</accession>
<dbReference type="NCBIfam" id="TIGR01411">
    <property type="entry name" value="tatAE"/>
    <property type="match status" value="1"/>
</dbReference>
<dbReference type="GO" id="GO:0008320">
    <property type="term" value="F:protein transmembrane transporter activity"/>
    <property type="evidence" value="ECO:0007669"/>
    <property type="project" value="UniProtKB-UniRule"/>
</dbReference>
<evidence type="ECO:0000256" key="7">
    <source>
        <dbReference type="ARBA" id="ARBA00023010"/>
    </source>
</evidence>
<evidence type="ECO:0000256" key="8">
    <source>
        <dbReference type="ARBA" id="ARBA00023136"/>
    </source>
</evidence>
<dbReference type="GO" id="GO:0043953">
    <property type="term" value="P:protein transport by the Tat complex"/>
    <property type="evidence" value="ECO:0007669"/>
    <property type="project" value="UniProtKB-UniRule"/>
</dbReference>
<keyword evidence="6 9" id="KW-1133">Transmembrane helix</keyword>
<feature type="transmembrane region" description="Helical" evidence="9">
    <location>
        <begin position="16"/>
        <end position="39"/>
    </location>
</feature>
<dbReference type="Proteomes" id="UP000321532">
    <property type="component" value="Unassembled WGS sequence"/>
</dbReference>
<keyword evidence="7 9" id="KW-0811">Translocation</keyword>
<evidence type="ECO:0000313" key="11">
    <source>
        <dbReference type="Proteomes" id="UP000321532"/>
    </source>
</evidence>
<dbReference type="Pfam" id="PF02416">
    <property type="entry name" value="TatA_B_E"/>
    <property type="match status" value="1"/>
</dbReference>
<evidence type="ECO:0000313" key="10">
    <source>
        <dbReference type="EMBL" id="GEO03810.1"/>
    </source>
</evidence>